<gene>
    <name evidence="1" type="ORF">METZ01_LOCUS472727</name>
</gene>
<reference evidence="1" key="1">
    <citation type="submission" date="2018-05" db="EMBL/GenBank/DDBJ databases">
        <authorList>
            <person name="Lanie J.A."/>
            <person name="Ng W.-L."/>
            <person name="Kazmierczak K.M."/>
            <person name="Andrzejewski T.M."/>
            <person name="Davidsen T.M."/>
            <person name="Wayne K.J."/>
            <person name="Tettelin H."/>
            <person name="Glass J.I."/>
            <person name="Rusch D."/>
            <person name="Podicherti R."/>
            <person name="Tsui H.-C.T."/>
            <person name="Winkler M.E."/>
        </authorList>
    </citation>
    <scope>NUCLEOTIDE SEQUENCE</scope>
</reference>
<feature type="non-terminal residue" evidence="1">
    <location>
        <position position="1"/>
    </location>
</feature>
<name>A0A383BJ91_9ZZZZ</name>
<evidence type="ECO:0008006" key="2">
    <source>
        <dbReference type="Google" id="ProtNLM"/>
    </source>
</evidence>
<sequence>VKILFNTKIAIVLASVLFGASAMAGTVVINSYNADPAPKAALQGVIDGFEAENPDVDVVVNVFDHEGYKAAIRNFLTADAPDIAFWFAGNRMRPYVEAGLFAPIDDVWADQGLYSLMKTSAPSMTIDGKKWGIPFSYYNWGVYYRQDIFENLGITVPTN</sequence>
<dbReference type="Gene3D" id="3.40.190.10">
    <property type="entry name" value="Periplasmic binding protein-like II"/>
    <property type="match status" value="1"/>
</dbReference>
<dbReference type="PANTHER" id="PTHR43649">
    <property type="entry name" value="ARABINOSE-BINDING PROTEIN-RELATED"/>
    <property type="match status" value="1"/>
</dbReference>
<dbReference type="InterPro" id="IPR006059">
    <property type="entry name" value="SBP"/>
</dbReference>
<dbReference type="PANTHER" id="PTHR43649:SF12">
    <property type="entry name" value="DIACETYLCHITOBIOSE BINDING PROTEIN DASA"/>
    <property type="match status" value="1"/>
</dbReference>
<dbReference type="EMBL" id="UINC01200817">
    <property type="protein sequence ID" value="SVE19873.1"/>
    <property type="molecule type" value="Genomic_DNA"/>
</dbReference>
<proteinExistence type="predicted"/>
<feature type="non-terminal residue" evidence="1">
    <location>
        <position position="159"/>
    </location>
</feature>
<protein>
    <recommendedName>
        <fullName evidence="2">Extracellular solute-binding protein</fullName>
    </recommendedName>
</protein>
<evidence type="ECO:0000313" key="1">
    <source>
        <dbReference type="EMBL" id="SVE19873.1"/>
    </source>
</evidence>
<dbReference type="Pfam" id="PF01547">
    <property type="entry name" value="SBP_bac_1"/>
    <property type="match status" value="1"/>
</dbReference>
<organism evidence="1">
    <name type="scientific">marine metagenome</name>
    <dbReference type="NCBI Taxonomy" id="408172"/>
    <lineage>
        <taxon>unclassified sequences</taxon>
        <taxon>metagenomes</taxon>
        <taxon>ecological metagenomes</taxon>
    </lineage>
</organism>
<accession>A0A383BJ91</accession>
<dbReference type="AlphaFoldDB" id="A0A383BJ91"/>
<dbReference type="SUPFAM" id="SSF53850">
    <property type="entry name" value="Periplasmic binding protein-like II"/>
    <property type="match status" value="1"/>
</dbReference>
<dbReference type="InterPro" id="IPR050490">
    <property type="entry name" value="Bact_solute-bd_prot1"/>
</dbReference>